<dbReference type="InterPro" id="IPR031311">
    <property type="entry name" value="CHIT_BIND_RR_consensus"/>
</dbReference>
<evidence type="ECO:0000256" key="4">
    <source>
        <dbReference type="SAM" id="SignalP"/>
    </source>
</evidence>
<protein>
    <recommendedName>
        <fullName evidence="7">Larval cuticle protein LCP-17</fullName>
    </recommendedName>
</protein>
<dbReference type="GO" id="GO:0008010">
    <property type="term" value="F:structural constituent of chitin-based larval cuticle"/>
    <property type="evidence" value="ECO:0007669"/>
    <property type="project" value="TreeGrafter"/>
</dbReference>
<feature type="region of interest" description="Disordered" evidence="3">
    <location>
        <begin position="142"/>
        <end position="173"/>
    </location>
</feature>
<keyword evidence="4" id="KW-0732">Signal</keyword>
<evidence type="ECO:0000256" key="2">
    <source>
        <dbReference type="PROSITE-ProRule" id="PRU00497"/>
    </source>
</evidence>
<organism evidence="5 6">
    <name type="scientific">Halocaridina rubra</name>
    <name type="common">Hawaiian red shrimp</name>
    <dbReference type="NCBI Taxonomy" id="373956"/>
    <lineage>
        <taxon>Eukaryota</taxon>
        <taxon>Metazoa</taxon>
        <taxon>Ecdysozoa</taxon>
        <taxon>Arthropoda</taxon>
        <taxon>Crustacea</taxon>
        <taxon>Multicrustacea</taxon>
        <taxon>Malacostraca</taxon>
        <taxon>Eumalacostraca</taxon>
        <taxon>Eucarida</taxon>
        <taxon>Decapoda</taxon>
        <taxon>Pleocyemata</taxon>
        <taxon>Caridea</taxon>
        <taxon>Atyoidea</taxon>
        <taxon>Atyidae</taxon>
        <taxon>Halocaridina</taxon>
    </lineage>
</organism>
<evidence type="ECO:0008006" key="7">
    <source>
        <dbReference type="Google" id="ProtNLM"/>
    </source>
</evidence>
<dbReference type="PROSITE" id="PS51155">
    <property type="entry name" value="CHIT_BIND_RR_2"/>
    <property type="match status" value="1"/>
</dbReference>
<feature type="signal peptide" evidence="4">
    <location>
        <begin position="1"/>
        <end position="15"/>
    </location>
</feature>
<evidence type="ECO:0000313" key="5">
    <source>
        <dbReference type="EMBL" id="KAK7076470.1"/>
    </source>
</evidence>
<reference evidence="5 6" key="1">
    <citation type="submission" date="2023-11" db="EMBL/GenBank/DDBJ databases">
        <title>Halocaridina rubra genome assembly.</title>
        <authorList>
            <person name="Smith C."/>
        </authorList>
    </citation>
    <scope>NUCLEOTIDE SEQUENCE [LARGE SCALE GENOMIC DNA]</scope>
    <source>
        <strain evidence="5">EP-1</strain>
        <tissue evidence="5">Whole</tissue>
    </source>
</reference>
<name>A0AAN8X1Y5_HALRR</name>
<dbReference type="InterPro" id="IPR050468">
    <property type="entry name" value="Cuticle_Struct_Prot"/>
</dbReference>
<evidence type="ECO:0000256" key="3">
    <source>
        <dbReference type="SAM" id="MobiDB-lite"/>
    </source>
</evidence>
<evidence type="ECO:0000313" key="6">
    <source>
        <dbReference type="Proteomes" id="UP001381693"/>
    </source>
</evidence>
<dbReference type="PROSITE" id="PS00233">
    <property type="entry name" value="CHIT_BIND_RR_1"/>
    <property type="match status" value="1"/>
</dbReference>
<proteinExistence type="predicted"/>
<dbReference type="Proteomes" id="UP001381693">
    <property type="component" value="Unassembled WGS sequence"/>
</dbReference>
<comment type="caution">
    <text evidence="5">The sequence shown here is derived from an EMBL/GenBank/DDBJ whole genome shotgun (WGS) entry which is preliminary data.</text>
</comment>
<dbReference type="GO" id="GO:0062129">
    <property type="term" value="C:chitin-based extracellular matrix"/>
    <property type="evidence" value="ECO:0007669"/>
    <property type="project" value="TreeGrafter"/>
</dbReference>
<evidence type="ECO:0000256" key="1">
    <source>
        <dbReference type="ARBA" id="ARBA00022460"/>
    </source>
</evidence>
<dbReference type="EMBL" id="JAXCGZ010009654">
    <property type="protein sequence ID" value="KAK7076470.1"/>
    <property type="molecule type" value="Genomic_DNA"/>
</dbReference>
<dbReference type="InterPro" id="IPR000618">
    <property type="entry name" value="Insect_cuticle"/>
</dbReference>
<keyword evidence="1 2" id="KW-0193">Cuticle</keyword>
<dbReference type="AlphaFoldDB" id="A0AAN8X1Y5"/>
<dbReference type="Pfam" id="PF00379">
    <property type="entry name" value="Chitin_bind_4"/>
    <property type="match status" value="1"/>
</dbReference>
<sequence>MKFIIFSFLAVVAFADKRNSYAPPPPAPAYGASSASTRSEIELAPPVATLRDDRTQDEEGNFNVEFEADNSIVFAQSGSPDGDEGSVVKAGHYSYTAPDGTFVEVKYVADENGYQPQSDLLPVAPEFPHPIPQFVLDQIAKAAEEDEAAAREAQASVRSAQYAPPPTAYGQPQ</sequence>
<dbReference type="PANTHER" id="PTHR10380">
    <property type="entry name" value="CUTICLE PROTEIN"/>
    <property type="match status" value="1"/>
</dbReference>
<keyword evidence="6" id="KW-1185">Reference proteome</keyword>
<gene>
    <name evidence="5" type="ORF">SK128_017137</name>
</gene>
<feature type="chain" id="PRO_5042951415" description="Larval cuticle protein LCP-17" evidence="4">
    <location>
        <begin position="16"/>
        <end position="173"/>
    </location>
</feature>
<accession>A0AAN8X1Y5</accession>
<dbReference type="PANTHER" id="PTHR10380:SF173">
    <property type="entry name" value="CUTICULAR PROTEIN 47EF, ISOFORM C-RELATED"/>
    <property type="match status" value="1"/>
</dbReference>